<gene>
    <name evidence="1" type="ORF">SAMN05421643_11655</name>
</gene>
<protein>
    <submittedName>
        <fullName evidence="1">Mu-like prophage protein gp36</fullName>
    </submittedName>
</protein>
<reference evidence="2" key="1">
    <citation type="submission" date="2016-10" db="EMBL/GenBank/DDBJ databases">
        <authorList>
            <person name="Varghese N."/>
            <person name="Submissions S."/>
        </authorList>
    </citation>
    <scope>NUCLEOTIDE SEQUENCE [LARGE SCALE GENOMIC DNA]</scope>
    <source>
        <strain evidence="2">ANC 5109</strain>
    </source>
</reference>
<dbReference type="Proteomes" id="UP000199035">
    <property type="component" value="Unassembled WGS sequence"/>
</dbReference>
<sequence length="148" mass="16569">MYADRNDMVLRFGEREVKQLEASIQAENSMSVEATLQDASEEIDGYIAVRYSLPLTETPQNLKRLACDIARYKLWKSRASDEIRKRYEDAIAFLKLIANNKASLLIKNAVTNETLPDPPKQQPSTVPIGTTYTGGVFGDSILNNMPSI</sequence>
<dbReference type="RefSeq" id="WP_092691249.1">
    <property type="nucleotide sequence ID" value="NZ_FNPK01000016.1"/>
</dbReference>
<proteinExistence type="predicted"/>
<dbReference type="AlphaFoldDB" id="A0A1H3L9F0"/>
<dbReference type="EMBL" id="FNPK01000016">
    <property type="protein sequence ID" value="SDY60574.1"/>
    <property type="molecule type" value="Genomic_DNA"/>
</dbReference>
<accession>A0A1H3L9F0</accession>
<dbReference type="Pfam" id="PF07030">
    <property type="entry name" value="Phage_Mu_Gp36"/>
    <property type="match status" value="1"/>
</dbReference>
<evidence type="ECO:0000313" key="2">
    <source>
        <dbReference type="Proteomes" id="UP000199035"/>
    </source>
</evidence>
<dbReference type="STRING" id="595670.SAMN05421643_11655"/>
<name>A0A1H3L9F0_9GAMM</name>
<organism evidence="1 2">
    <name type="scientific">Acinetobacter kyonggiensis</name>
    <dbReference type="NCBI Taxonomy" id="595670"/>
    <lineage>
        <taxon>Bacteria</taxon>
        <taxon>Pseudomonadati</taxon>
        <taxon>Pseudomonadota</taxon>
        <taxon>Gammaproteobacteria</taxon>
        <taxon>Moraxellales</taxon>
        <taxon>Moraxellaceae</taxon>
        <taxon>Acinetobacter</taxon>
    </lineage>
</organism>
<evidence type="ECO:0000313" key="1">
    <source>
        <dbReference type="EMBL" id="SDY60574.1"/>
    </source>
</evidence>
<keyword evidence="2" id="KW-1185">Reference proteome</keyword>
<dbReference type="InterPro" id="IPR009752">
    <property type="entry name" value="Phage_Mu_GpJ"/>
</dbReference>